<accession>A0A1F7IGI7</accession>
<protein>
    <recommendedName>
        <fullName evidence="4">Glycosyltransferase RgtA/B/C/D-like domain-containing protein</fullName>
    </recommendedName>
</protein>
<dbReference type="EMBL" id="MGAG01000002">
    <property type="protein sequence ID" value="OGK42477.1"/>
    <property type="molecule type" value="Genomic_DNA"/>
</dbReference>
<feature type="transmembrane region" description="Helical" evidence="1">
    <location>
        <begin position="187"/>
        <end position="202"/>
    </location>
</feature>
<feature type="transmembrane region" description="Helical" evidence="1">
    <location>
        <begin position="5"/>
        <end position="22"/>
    </location>
</feature>
<feature type="transmembrane region" description="Helical" evidence="1">
    <location>
        <begin position="116"/>
        <end position="134"/>
    </location>
</feature>
<reference evidence="2 3" key="1">
    <citation type="journal article" date="2016" name="Nat. Commun.">
        <title>Thousands of microbial genomes shed light on interconnected biogeochemical processes in an aquifer system.</title>
        <authorList>
            <person name="Anantharaman K."/>
            <person name="Brown C.T."/>
            <person name="Hug L.A."/>
            <person name="Sharon I."/>
            <person name="Castelle C.J."/>
            <person name="Probst A.J."/>
            <person name="Thomas B.C."/>
            <person name="Singh A."/>
            <person name="Wilkins M.J."/>
            <person name="Karaoz U."/>
            <person name="Brodie E.L."/>
            <person name="Williams K.H."/>
            <person name="Hubbard S.S."/>
            <person name="Banfield J.F."/>
        </authorList>
    </citation>
    <scope>NUCLEOTIDE SEQUENCE [LARGE SCALE GENOMIC DNA]</scope>
</reference>
<feature type="transmembrane region" description="Helical" evidence="1">
    <location>
        <begin position="344"/>
        <end position="363"/>
    </location>
</feature>
<evidence type="ECO:0008006" key="4">
    <source>
        <dbReference type="Google" id="ProtNLM"/>
    </source>
</evidence>
<feature type="transmembrane region" description="Helical" evidence="1">
    <location>
        <begin position="370"/>
        <end position="392"/>
    </location>
</feature>
<organism evidence="2 3">
    <name type="scientific">Candidatus Roizmanbacteria bacterium RIFCSPLOWO2_01_FULL_37_12</name>
    <dbReference type="NCBI Taxonomy" id="1802056"/>
    <lineage>
        <taxon>Bacteria</taxon>
        <taxon>Candidatus Roizmaniibacteriota</taxon>
    </lineage>
</organism>
<feature type="transmembrane region" description="Helical" evidence="1">
    <location>
        <begin position="140"/>
        <end position="160"/>
    </location>
</feature>
<feature type="transmembrane region" description="Helical" evidence="1">
    <location>
        <begin position="314"/>
        <end position="332"/>
    </location>
</feature>
<evidence type="ECO:0000256" key="1">
    <source>
        <dbReference type="SAM" id="Phobius"/>
    </source>
</evidence>
<feature type="transmembrane region" description="Helical" evidence="1">
    <location>
        <begin position="89"/>
        <end position="109"/>
    </location>
</feature>
<keyword evidence="1" id="KW-0472">Membrane</keyword>
<dbReference type="Proteomes" id="UP000177698">
    <property type="component" value="Unassembled WGS sequence"/>
</dbReference>
<dbReference type="AlphaFoldDB" id="A0A1F7IGI7"/>
<gene>
    <name evidence="2" type="ORF">A2954_01380</name>
</gene>
<name>A0A1F7IGI7_9BACT</name>
<feature type="transmembrane region" description="Helical" evidence="1">
    <location>
        <begin position="222"/>
        <end position="242"/>
    </location>
</feature>
<dbReference type="STRING" id="1802056.A2954_01380"/>
<evidence type="ECO:0000313" key="3">
    <source>
        <dbReference type="Proteomes" id="UP000177698"/>
    </source>
</evidence>
<keyword evidence="1" id="KW-0812">Transmembrane</keyword>
<keyword evidence="1" id="KW-1133">Transmembrane helix</keyword>
<comment type="caution">
    <text evidence="2">The sequence shown here is derived from an EMBL/GenBank/DDBJ whole genome shotgun (WGS) entry which is preliminary data.</text>
</comment>
<sequence>MSKHFLLITFIIAYLIFSFLTFKDYGITHDEEVMYKNGKSLFRYFFTGPSSEDLEILLNKKPPPQAHYLHNQLYGAILSVFNPKESYEIYHLLNLIFALPLFLASYFALYKFYKNTLIALLGPVFLFLTPRLIGDIPTNIKDVSFAVSYFLSLVSIFFLVNRKKIIFKILLLGILFGLSQSFRIIGFTLYLILFAYDFYIFVSDMNSRKRWGIWTYLRNEILMTVSIFFIATLIMTLSWPYISSNFPEHFFDILKASNSFPYETPILTLGKNVISTQLPWFYLPVWIFATMPLYLIFFFIASPIYLKNFFRHKLFLIFFSAFLVNVVFFILFKPVIYDAVRHYLFFQVIIVFLATISLAEFILNFKKQPIFYLLLILVGINLLFVIKNLFLLHPYQYTYFNEAVGGLKGAYLNFETDYWGASYKEAVEWLKKNKIKNDRVYYIYSCGNPISSTYYFSKNMQWSSDFSKVDFALCFTRWEQYLQFDQNKKIYAVERFGVPLTIIYALK</sequence>
<feature type="transmembrane region" description="Helical" evidence="1">
    <location>
        <begin position="165"/>
        <end position="181"/>
    </location>
</feature>
<proteinExistence type="predicted"/>
<evidence type="ECO:0000313" key="2">
    <source>
        <dbReference type="EMBL" id="OGK42477.1"/>
    </source>
</evidence>
<feature type="transmembrane region" description="Helical" evidence="1">
    <location>
        <begin position="280"/>
        <end position="302"/>
    </location>
</feature>